<dbReference type="eggNOG" id="COG2917">
    <property type="taxonomic scope" value="Bacteria"/>
</dbReference>
<evidence type="ECO:0000256" key="4">
    <source>
        <dbReference type="ARBA" id="ARBA00023136"/>
    </source>
</evidence>
<organism evidence="6">
    <name type="scientific">Cupriavidus pinatubonensis (strain JMP 134 / LMG 1197)</name>
    <name type="common">Cupriavidus necator (strain JMP 134)</name>
    <dbReference type="NCBI Taxonomy" id="264198"/>
    <lineage>
        <taxon>Bacteria</taxon>
        <taxon>Pseudomonadati</taxon>
        <taxon>Pseudomonadota</taxon>
        <taxon>Betaproteobacteria</taxon>
        <taxon>Burkholderiales</taxon>
        <taxon>Burkholderiaceae</taxon>
        <taxon>Cupriavidus</taxon>
    </lineage>
</organism>
<dbReference type="InterPro" id="IPR006008">
    <property type="entry name" value="YciB"/>
</dbReference>
<dbReference type="PANTHER" id="PTHR36917:SF1">
    <property type="entry name" value="INNER MEMBRANE-SPANNING PROTEIN YCIB"/>
    <property type="match status" value="1"/>
</dbReference>
<evidence type="ECO:0000256" key="5">
    <source>
        <dbReference type="HAMAP-Rule" id="MF_00189"/>
    </source>
</evidence>
<gene>
    <name evidence="5" type="primary">yciB</name>
    <name evidence="6" type="ordered locus">Reut_A1394</name>
</gene>
<keyword evidence="4 5" id="KW-0472">Membrane</keyword>
<dbReference type="STRING" id="264198.Reut_A1394"/>
<evidence type="ECO:0000256" key="1">
    <source>
        <dbReference type="ARBA" id="ARBA00022475"/>
    </source>
</evidence>
<dbReference type="PANTHER" id="PTHR36917">
    <property type="entry name" value="INTRACELLULAR SEPTATION PROTEIN A-RELATED"/>
    <property type="match status" value="1"/>
</dbReference>
<dbReference type="NCBIfam" id="NF001325">
    <property type="entry name" value="PRK00259.1-3"/>
    <property type="match status" value="1"/>
</dbReference>
<feature type="transmembrane region" description="Helical" evidence="5">
    <location>
        <begin position="104"/>
        <end position="120"/>
    </location>
</feature>
<proteinExistence type="inferred from homology"/>
<reference evidence="6" key="1">
    <citation type="submission" date="2005-08" db="EMBL/GenBank/DDBJ databases">
        <title>Complete sequence of Chromosome1 of Ralstonia eutropha JMP134.</title>
        <authorList>
            <person name="Copeland A."/>
            <person name="Lucas S."/>
            <person name="Lapidus A."/>
            <person name="Barry K."/>
            <person name="Detter J.C."/>
            <person name="Glavina T."/>
            <person name="Hammon N."/>
            <person name="Israni S."/>
            <person name="Pitluck S."/>
            <person name="Goltsman E."/>
            <person name="Martinez M."/>
            <person name="Schmutz J."/>
            <person name="Larimer F."/>
            <person name="Land M."/>
            <person name="Lykidis A."/>
            <person name="Richardson P."/>
        </authorList>
    </citation>
    <scope>NUCLEOTIDE SEQUENCE</scope>
    <source>
        <strain evidence="6">JMP134</strain>
    </source>
</reference>
<evidence type="ECO:0000256" key="2">
    <source>
        <dbReference type="ARBA" id="ARBA00022692"/>
    </source>
</evidence>
<dbReference type="Pfam" id="PF04279">
    <property type="entry name" value="IspA"/>
    <property type="match status" value="1"/>
</dbReference>
<keyword evidence="5" id="KW-0997">Cell inner membrane</keyword>
<dbReference type="KEGG" id="reu:Reut_A1394"/>
<sequence length="203" mass="23098">MRLARAAGPRARHAARPANQNHSCMKFLFDLFPVILFFAAFKLAGIYTATAVAIGATLVQIGWVWLRHRKVEPMQWVSLLIIGVFGGATLVLHNETFIKWKPTVLYWMFTAALMGSVLGWRKNLIRAMMEKQVTLPDAVWARLNLAWASFFAVMGLLNLYVAYQFSTDAWVNFKLFGSMGLMLVFIIVQSVWLSRHMQENAQD</sequence>
<comment type="function">
    <text evidence="5">Plays a role in cell envelope biogenesis, maintenance of cell envelope integrity and membrane homeostasis.</text>
</comment>
<dbReference type="HAMAP" id="MF_00189">
    <property type="entry name" value="YciB"/>
    <property type="match status" value="1"/>
</dbReference>
<dbReference type="EMBL" id="CP000090">
    <property type="protein sequence ID" value="AAZ60764.1"/>
    <property type="molecule type" value="Genomic_DNA"/>
</dbReference>
<evidence type="ECO:0000256" key="3">
    <source>
        <dbReference type="ARBA" id="ARBA00022989"/>
    </source>
</evidence>
<keyword evidence="2 5" id="KW-0812">Transmembrane</keyword>
<name>Q472B9_CUPPJ</name>
<keyword evidence="1 5" id="KW-1003">Cell membrane</keyword>
<feature type="transmembrane region" description="Helical" evidence="5">
    <location>
        <begin position="141"/>
        <end position="163"/>
    </location>
</feature>
<dbReference type="HOGENOM" id="CLU_089554_2_0_4"/>
<dbReference type="GO" id="GO:0005886">
    <property type="term" value="C:plasma membrane"/>
    <property type="evidence" value="ECO:0007669"/>
    <property type="project" value="UniProtKB-SubCell"/>
</dbReference>
<evidence type="ECO:0000313" key="6">
    <source>
        <dbReference type="EMBL" id="AAZ60764.1"/>
    </source>
</evidence>
<comment type="caution">
    <text evidence="5">Lacks conserved residue(s) required for the propagation of feature annotation.</text>
</comment>
<dbReference type="NCBIfam" id="TIGR00997">
    <property type="entry name" value="ispZ"/>
    <property type="match status" value="1"/>
</dbReference>
<comment type="subcellular location">
    <subcellularLocation>
        <location evidence="5">Cell inner membrane</location>
        <topology evidence="5">Multi-pass membrane protein</topology>
    </subcellularLocation>
</comment>
<feature type="transmembrane region" description="Helical" evidence="5">
    <location>
        <begin position="73"/>
        <end position="92"/>
    </location>
</feature>
<accession>Q472B9</accession>
<feature type="transmembrane region" description="Helical" evidence="5">
    <location>
        <begin position="175"/>
        <end position="193"/>
    </location>
</feature>
<dbReference type="AlphaFoldDB" id="Q472B9"/>
<comment type="similarity">
    <text evidence="5">Belongs to the YciB family.</text>
</comment>
<keyword evidence="3 5" id="KW-1133">Transmembrane helix</keyword>
<protein>
    <recommendedName>
        <fullName evidence="5">Inner membrane-spanning protein YciB</fullName>
    </recommendedName>
</protein>